<accession>A0ACB7Z8I2</accession>
<evidence type="ECO:0000313" key="2">
    <source>
        <dbReference type="Proteomes" id="UP000828048"/>
    </source>
</evidence>
<comment type="caution">
    <text evidence="1">The sequence shown here is derived from an EMBL/GenBank/DDBJ whole genome shotgun (WGS) entry which is preliminary data.</text>
</comment>
<reference evidence="1 2" key="1">
    <citation type="journal article" date="2021" name="Hortic Res">
        <title>High-quality reference genome and annotation aids understanding of berry development for evergreen blueberry (Vaccinium darrowii).</title>
        <authorList>
            <person name="Yu J."/>
            <person name="Hulse-Kemp A.M."/>
            <person name="Babiker E."/>
            <person name="Staton M."/>
        </authorList>
    </citation>
    <scope>NUCLEOTIDE SEQUENCE [LARGE SCALE GENOMIC DNA]</scope>
    <source>
        <strain evidence="2">cv. NJ 8807/NJ 8810</strain>
        <tissue evidence="1">Young leaf</tissue>
    </source>
</reference>
<organism evidence="1 2">
    <name type="scientific">Vaccinium darrowii</name>
    <dbReference type="NCBI Taxonomy" id="229202"/>
    <lineage>
        <taxon>Eukaryota</taxon>
        <taxon>Viridiplantae</taxon>
        <taxon>Streptophyta</taxon>
        <taxon>Embryophyta</taxon>
        <taxon>Tracheophyta</taxon>
        <taxon>Spermatophyta</taxon>
        <taxon>Magnoliopsida</taxon>
        <taxon>eudicotyledons</taxon>
        <taxon>Gunneridae</taxon>
        <taxon>Pentapetalae</taxon>
        <taxon>asterids</taxon>
        <taxon>Ericales</taxon>
        <taxon>Ericaceae</taxon>
        <taxon>Vaccinioideae</taxon>
        <taxon>Vaccinieae</taxon>
        <taxon>Vaccinium</taxon>
    </lineage>
</organism>
<gene>
    <name evidence="1" type="ORF">Vadar_001632</name>
</gene>
<name>A0ACB7Z8I2_9ERIC</name>
<dbReference type="Proteomes" id="UP000828048">
    <property type="component" value="Chromosome 12"/>
</dbReference>
<sequence>MLKELEEYYKGSIVPPNSPQSMRVNSILKKIVEAMHRRLRLPNSGKWKSTRFDTEHLDGMQWQVMVVDSKDYDGGALYLTNGTIVLFTRLLEKLKSDAEVATVLGHEVVISVSILLLSRREMEADYIGMMLMASAGYDPQLAPTFYESQLNPSRYHGIFATHPPRHKRAKKLKEPKVMEQAMAIYSDVTSVHGVRSSI</sequence>
<protein>
    <submittedName>
        <fullName evidence="1">Uncharacterized protein</fullName>
    </submittedName>
</protein>
<dbReference type="EMBL" id="CM037162">
    <property type="protein sequence ID" value="KAH7862223.1"/>
    <property type="molecule type" value="Genomic_DNA"/>
</dbReference>
<proteinExistence type="predicted"/>
<evidence type="ECO:0000313" key="1">
    <source>
        <dbReference type="EMBL" id="KAH7862223.1"/>
    </source>
</evidence>
<keyword evidence="2" id="KW-1185">Reference proteome</keyword>